<name>A0A5C7B6N9_9FLAO</name>
<dbReference type="RefSeq" id="WP_147231844.1">
    <property type="nucleotide sequence ID" value="NZ_VOSB01000017.1"/>
</dbReference>
<dbReference type="AlphaFoldDB" id="A0A5C7B6N9"/>
<proteinExistence type="predicted"/>
<dbReference type="Proteomes" id="UP000321938">
    <property type="component" value="Unassembled WGS sequence"/>
</dbReference>
<dbReference type="OrthoDB" id="1135783at2"/>
<sequence>MNNKKSITEEEAMINFRLSKVLKETIITEAQKANITSSKYLRNLLEEVHSGNYCLEEKLKSERENFLFSKEFLQLMIWIYRKRENNKREVEKQFLERYIKTLKRTEDYLPNILVYEFDKILKNLLLVRVDTSYDGSYFDFHKAYNEDKKFNFEIVEKFLLDENVLIHFIEKESI</sequence>
<protein>
    <submittedName>
        <fullName evidence="1">Uncharacterized protein</fullName>
    </submittedName>
</protein>
<comment type="caution">
    <text evidence="1">The sequence shown here is derived from an EMBL/GenBank/DDBJ whole genome shotgun (WGS) entry which is preliminary data.</text>
</comment>
<accession>A0A5C7B6N9</accession>
<evidence type="ECO:0000313" key="1">
    <source>
        <dbReference type="EMBL" id="TXE16601.1"/>
    </source>
</evidence>
<organism evidence="1 2">
    <name type="scientific">Psychroserpens burtonensis</name>
    <dbReference type="NCBI Taxonomy" id="49278"/>
    <lineage>
        <taxon>Bacteria</taxon>
        <taxon>Pseudomonadati</taxon>
        <taxon>Bacteroidota</taxon>
        <taxon>Flavobacteriia</taxon>
        <taxon>Flavobacteriales</taxon>
        <taxon>Flavobacteriaceae</taxon>
        <taxon>Psychroserpens</taxon>
    </lineage>
</organism>
<dbReference type="EMBL" id="VOSB01000017">
    <property type="protein sequence ID" value="TXE16601.1"/>
    <property type="molecule type" value="Genomic_DNA"/>
</dbReference>
<evidence type="ECO:0000313" key="2">
    <source>
        <dbReference type="Proteomes" id="UP000321938"/>
    </source>
</evidence>
<gene>
    <name evidence="1" type="ORF">ES692_12560</name>
</gene>
<keyword evidence="2" id="KW-1185">Reference proteome</keyword>
<reference evidence="1 2" key="1">
    <citation type="submission" date="2019-08" db="EMBL/GenBank/DDBJ databases">
        <title>Genome of Psychroserpens burtonensis ACAM 167.</title>
        <authorList>
            <person name="Bowman J.P."/>
        </authorList>
    </citation>
    <scope>NUCLEOTIDE SEQUENCE [LARGE SCALE GENOMIC DNA]</scope>
    <source>
        <strain evidence="1 2">ACAM 167</strain>
    </source>
</reference>